<evidence type="ECO:0000256" key="1">
    <source>
        <dbReference type="SAM" id="MobiDB-lite"/>
    </source>
</evidence>
<dbReference type="EMBL" id="PP819608">
    <property type="protein sequence ID" value="XCD09602.1"/>
    <property type="molecule type" value="Genomic_DNA"/>
</dbReference>
<proteinExistence type="predicted"/>
<feature type="region of interest" description="Disordered" evidence="1">
    <location>
        <begin position="191"/>
        <end position="213"/>
    </location>
</feature>
<dbReference type="Pfam" id="PF23159">
    <property type="entry name" value="WHD_Rok"/>
    <property type="match status" value="1"/>
</dbReference>
<dbReference type="InterPro" id="IPR056984">
    <property type="entry name" value="WH_Rok"/>
</dbReference>
<feature type="domain" description="Repressor Rok winged helix" evidence="2">
    <location>
        <begin position="253"/>
        <end position="307"/>
    </location>
</feature>
<accession>A0AAU8BC05</accession>
<reference evidence="3" key="1">
    <citation type="submission" date="2024-05" db="EMBL/GenBank/DDBJ databases">
        <authorList>
            <person name="Herbig A.F."/>
            <person name="Pendergrass E.L."/>
        </authorList>
    </citation>
    <scope>NUCLEOTIDE SEQUENCE</scope>
</reference>
<gene>
    <name evidence="3" type="ORF">Adastra054</name>
</gene>
<sequence>MNQVEKFNKRWGKMKADEKVVNEASMKKAKESEDKVDPTSLLKESGLKEAAIVISSEGMELFTKMFANSVNTAVDKALADHQDKLIKQVDDVVTTRLGEVLEGLIEGVRKSAQPQIKASNATEDQKELLREMIKKAPATVVPTDKESMELYHEGVKHLMNTDPKVVVPIEEVKNISTEIFYNQGIELEGVRADRPSQEPPNEKRKPFFQGEEGKKVEVGEDLAPIEREVRAKMATELKESESVNYSRDDAVGVAVEFLRNAKEPQLAAKINKHLSSVGIEPYKNPTTFMNKVMKKEPRVQKAGFGTYTFVETTFKPVI</sequence>
<evidence type="ECO:0000259" key="2">
    <source>
        <dbReference type="Pfam" id="PF23159"/>
    </source>
</evidence>
<protein>
    <recommendedName>
        <fullName evidence="2">Repressor Rok winged helix domain-containing protein</fullName>
    </recommendedName>
</protein>
<organism evidence="3">
    <name type="scientific">Bacillus phage Adastra</name>
    <dbReference type="NCBI Taxonomy" id="3143958"/>
    <lineage>
        <taxon>Viruses</taxon>
        <taxon>Duplodnaviria</taxon>
        <taxon>Heunggongvirae</taxon>
        <taxon>Uroviricota</taxon>
        <taxon>Caudoviricetes</taxon>
        <taxon>Herelleviridae</taxon>
        <taxon>Spounavirinae</taxon>
        <taxon>Okubovirus</taxon>
    </lineage>
</organism>
<name>A0AAU8BC05_9CAUD</name>
<evidence type="ECO:0000313" key="3">
    <source>
        <dbReference type="EMBL" id="XCD09602.1"/>
    </source>
</evidence>